<evidence type="ECO:0000256" key="1">
    <source>
        <dbReference type="SAM" id="Phobius"/>
    </source>
</evidence>
<accession>A0A3P9D473</accession>
<keyword evidence="1" id="KW-1133">Transmembrane helix</keyword>
<protein>
    <submittedName>
        <fullName evidence="2">Uncharacterized protein</fullName>
    </submittedName>
</protein>
<feature type="transmembrane region" description="Helical" evidence="1">
    <location>
        <begin position="113"/>
        <end position="138"/>
    </location>
</feature>
<dbReference type="AlphaFoldDB" id="A0A3P9D473"/>
<reference evidence="2" key="3">
    <citation type="submission" date="2025-09" db="UniProtKB">
        <authorList>
            <consortium name="Ensembl"/>
        </authorList>
    </citation>
    <scope>IDENTIFICATION</scope>
</reference>
<evidence type="ECO:0000313" key="3">
    <source>
        <dbReference type="Proteomes" id="UP000265160"/>
    </source>
</evidence>
<reference evidence="2 3" key="1">
    <citation type="journal article" date="2014" name="Nature">
        <title>The genomic substrate for adaptive radiation in African cichlid fish.</title>
        <authorList>
            <person name="Brawand D."/>
            <person name="Wagner C.E."/>
            <person name="Li Y.I."/>
            <person name="Malinsky M."/>
            <person name="Keller I."/>
            <person name="Fan S."/>
            <person name="Simakov O."/>
            <person name="Ng A.Y."/>
            <person name="Lim Z.W."/>
            <person name="Bezault E."/>
            <person name="Turner-Maier J."/>
            <person name="Johnson J."/>
            <person name="Alcazar R."/>
            <person name="Noh H.J."/>
            <person name="Russell P."/>
            <person name="Aken B."/>
            <person name="Alfoldi J."/>
            <person name="Amemiya C."/>
            <person name="Azzouzi N."/>
            <person name="Baroiller J.F."/>
            <person name="Barloy-Hubler F."/>
            <person name="Berlin A."/>
            <person name="Bloomquist R."/>
            <person name="Carleton K.L."/>
            <person name="Conte M.A."/>
            <person name="D'Cotta H."/>
            <person name="Eshel O."/>
            <person name="Gaffney L."/>
            <person name="Galibert F."/>
            <person name="Gante H.F."/>
            <person name="Gnerre S."/>
            <person name="Greuter L."/>
            <person name="Guyon R."/>
            <person name="Haddad N.S."/>
            <person name="Haerty W."/>
            <person name="Harris R.M."/>
            <person name="Hofmann H.A."/>
            <person name="Hourlier T."/>
            <person name="Hulata G."/>
            <person name="Jaffe D.B."/>
            <person name="Lara M."/>
            <person name="Lee A.P."/>
            <person name="MacCallum I."/>
            <person name="Mwaiko S."/>
            <person name="Nikaido M."/>
            <person name="Nishihara H."/>
            <person name="Ozouf-Costaz C."/>
            <person name="Penman D.J."/>
            <person name="Przybylski D."/>
            <person name="Rakotomanga M."/>
            <person name="Renn S.C.P."/>
            <person name="Ribeiro F.J."/>
            <person name="Ron M."/>
            <person name="Salzburger W."/>
            <person name="Sanchez-Pulido L."/>
            <person name="Santos M.E."/>
            <person name="Searle S."/>
            <person name="Sharpe T."/>
            <person name="Swofford R."/>
            <person name="Tan F.J."/>
            <person name="Williams L."/>
            <person name="Young S."/>
            <person name="Yin S."/>
            <person name="Okada N."/>
            <person name="Kocher T.D."/>
            <person name="Miska E.A."/>
            <person name="Lander E.S."/>
            <person name="Venkatesh B."/>
            <person name="Fernald R.D."/>
            <person name="Meyer A."/>
            <person name="Ponting C.P."/>
            <person name="Streelman J.T."/>
            <person name="Lindblad-Toh K."/>
            <person name="Seehausen O."/>
            <person name="Di Palma F."/>
        </authorList>
    </citation>
    <scope>NUCLEOTIDE SEQUENCE</scope>
</reference>
<name>A0A3P9D473_9CICH</name>
<keyword evidence="1" id="KW-0812">Transmembrane</keyword>
<reference evidence="2" key="2">
    <citation type="submission" date="2025-08" db="UniProtKB">
        <authorList>
            <consortium name="Ensembl"/>
        </authorList>
    </citation>
    <scope>IDENTIFICATION</scope>
</reference>
<sequence>MSEWSSHFYFKLNPSVLLEISLLFLFKAYKSNTSCNLCFTIMTLTGEKQANCGLDLPGGDGGALVVVGQAGGFSGDTLEDVIDERIHDAHGLRRDAGVGVDLLQHLVHVDGVALLPGLSLLLAALAGGLGHGFLGALFGR</sequence>
<dbReference type="STRING" id="106582.ENSMZEP00005028891"/>
<dbReference type="GeneTree" id="ENSGT00510000050227"/>
<keyword evidence="3" id="KW-1185">Reference proteome</keyword>
<dbReference type="Ensembl" id="ENSMZET00005029804.1">
    <property type="protein sequence ID" value="ENSMZEP00005028891.1"/>
    <property type="gene ID" value="ENSMZEG00005021554.1"/>
</dbReference>
<dbReference type="Proteomes" id="UP000265160">
    <property type="component" value="LG17"/>
</dbReference>
<organism evidence="2 3">
    <name type="scientific">Maylandia zebra</name>
    <name type="common">zebra mbuna</name>
    <dbReference type="NCBI Taxonomy" id="106582"/>
    <lineage>
        <taxon>Eukaryota</taxon>
        <taxon>Metazoa</taxon>
        <taxon>Chordata</taxon>
        <taxon>Craniata</taxon>
        <taxon>Vertebrata</taxon>
        <taxon>Euteleostomi</taxon>
        <taxon>Actinopterygii</taxon>
        <taxon>Neopterygii</taxon>
        <taxon>Teleostei</taxon>
        <taxon>Neoteleostei</taxon>
        <taxon>Acanthomorphata</taxon>
        <taxon>Ovalentaria</taxon>
        <taxon>Cichlomorphae</taxon>
        <taxon>Cichliformes</taxon>
        <taxon>Cichlidae</taxon>
        <taxon>African cichlids</taxon>
        <taxon>Pseudocrenilabrinae</taxon>
        <taxon>Haplochromini</taxon>
        <taxon>Maylandia</taxon>
        <taxon>Maylandia zebra complex</taxon>
    </lineage>
</organism>
<keyword evidence="1" id="KW-0472">Membrane</keyword>
<proteinExistence type="predicted"/>
<evidence type="ECO:0000313" key="2">
    <source>
        <dbReference type="Ensembl" id="ENSMZEP00005028891.1"/>
    </source>
</evidence>